<organism evidence="2 3">
    <name type="scientific">Cucumis sativus</name>
    <name type="common">Cucumber</name>
    <dbReference type="NCBI Taxonomy" id="3659"/>
    <lineage>
        <taxon>Eukaryota</taxon>
        <taxon>Viridiplantae</taxon>
        <taxon>Streptophyta</taxon>
        <taxon>Embryophyta</taxon>
        <taxon>Tracheophyta</taxon>
        <taxon>Spermatophyta</taxon>
        <taxon>Magnoliopsida</taxon>
        <taxon>eudicotyledons</taxon>
        <taxon>Gunneridae</taxon>
        <taxon>Pentapetalae</taxon>
        <taxon>rosids</taxon>
        <taxon>fabids</taxon>
        <taxon>Cucurbitales</taxon>
        <taxon>Cucurbitaceae</taxon>
        <taxon>Benincaseae</taxon>
        <taxon>Cucumis</taxon>
    </lineage>
</organism>
<dbReference type="PANTHER" id="PTHR33592:SF3">
    <property type="entry name" value="TRANSMEMBRANE PROTEIN"/>
    <property type="match status" value="1"/>
</dbReference>
<evidence type="ECO:0000256" key="1">
    <source>
        <dbReference type="SAM" id="SignalP"/>
    </source>
</evidence>
<reference evidence="2 3" key="2">
    <citation type="journal article" date="2009" name="PLoS ONE">
        <title>An integrated genetic and cytogenetic map of the cucumber genome.</title>
        <authorList>
            <person name="Ren Y."/>
            <person name="Zhang Z."/>
            <person name="Liu J."/>
            <person name="Staub J.E."/>
            <person name="Han Y."/>
            <person name="Cheng Z."/>
            <person name="Li X."/>
            <person name="Lu J."/>
            <person name="Miao H."/>
            <person name="Kang H."/>
            <person name="Xie B."/>
            <person name="Gu X."/>
            <person name="Wang X."/>
            <person name="Du Y."/>
            <person name="Jin W."/>
            <person name="Huang S."/>
        </authorList>
    </citation>
    <scope>NUCLEOTIDE SEQUENCE [LARGE SCALE GENOMIC DNA]</scope>
    <source>
        <strain evidence="3">cv. 9930</strain>
    </source>
</reference>
<feature type="chain" id="PRO_5001966142" evidence="1">
    <location>
        <begin position="25"/>
        <end position="111"/>
    </location>
</feature>
<reference evidence="2 3" key="1">
    <citation type="journal article" date="2009" name="Nat. Genet.">
        <title>The genome of the cucumber, Cucumis sativus L.</title>
        <authorList>
            <person name="Huang S."/>
            <person name="Li R."/>
            <person name="Zhang Z."/>
            <person name="Li L."/>
            <person name="Gu X."/>
            <person name="Fan W."/>
            <person name="Lucas W.J."/>
            <person name="Wang X."/>
            <person name="Xie B."/>
            <person name="Ni P."/>
            <person name="Ren Y."/>
            <person name="Zhu H."/>
            <person name="Li J."/>
            <person name="Lin K."/>
            <person name="Jin W."/>
            <person name="Fei Z."/>
            <person name="Li G."/>
            <person name="Staub J."/>
            <person name="Kilian A."/>
            <person name="van der Vossen E.A."/>
            <person name="Wu Y."/>
            <person name="Guo J."/>
            <person name="He J."/>
            <person name="Jia Z."/>
            <person name="Ren Y."/>
            <person name="Tian G."/>
            <person name="Lu Y."/>
            <person name="Ruan J."/>
            <person name="Qian W."/>
            <person name="Wang M."/>
            <person name="Huang Q."/>
            <person name="Li B."/>
            <person name="Xuan Z."/>
            <person name="Cao J."/>
            <person name="Asan"/>
            <person name="Wu Z."/>
            <person name="Zhang J."/>
            <person name="Cai Q."/>
            <person name="Bai Y."/>
            <person name="Zhao B."/>
            <person name="Han Y."/>
            <person name="Li Y."/>
            <person name="Li X."/>
            <person name="Wang S."/>
            <person name="Shi Q."/>
            <person name="Liu S."/>
            <person name="Cho W.K."/>
            <person name="Kim J.Y."/>
            <person name="Xu Y."/>
            <person name="Heller-Uszynska K."/>
            <person name="Miao H."/>
            <person name="Cheng Z."/>
            <person name="Zhang S."/>
            <person name="Wu J."/>
            <person name="Yang Y."/>
            <person name="Kang H."/>
            <person name="Li M."/>
            <person name="Liang H."/>
            <person name="Ren X."/>
            <person name="Shi Z."/>
            <person name="Wen M."/>
            <person name="Jian M."/>
            <person name="Yang H."/>
            <person name="Zhang G."/>
            <person name="Yang Z."/>
            <person name="Chen R."/>
            <person name="Liu S."/>
            <person name="Li J."/>
            <person name="Ma L."/>
            <person name="Liu H."/>
            <person name="Zhou Y."/>
            <person name="Zhao J."/>
            <person name="Fang X."/>
            <person name="Li G."/>
            <person name="Fang L."/>
            <person name="Li Y."/>
            <person name="Liu D."/>
            <person name="Zheng H."/>
            <person name="Zhang Y."/>
            <person name="Qin N."/>
            <person name="Li Z."/>
            <person name="Yang G."/>
            <person name="Yang S."/>
            <person name="Bolund L."/>
            <person name="Kristiansen K."/>
            <person name="Zheng H."/>
            <person name="Li S."/>
            <person name="Zhang X."/>
            <person name="Yang H."/>
            <person name="Wang J."/>
            <person name="Sun R."/>
            <person name="Zhang B."/>
            <person name="Jiang S."/>
            <person name="Wang J."/>
            <person name="Du Y."/>
            <person name="Li S."/>
        </authorList>
    </citation>
    <scope>NUCLEOTIDE SEQUENCE [LARGE SCALE GENOMIC DNA]</scope>
    <source>
        <strain evidence="3">cv. 9930</strain>
    </source>
</reference>
<protein>
    <submittedName>
        <fullName evidence="2">Uncharacterized protein</fullName>
    </submittedName>
</protein>
<name>A0A0A0LJ84_CUCSA</name>
<feature type="signal peptide" evidence="1">
    <location>
        <begin position="1"/>
        <end position="24"/>
    </location>
</feature>
<accession>A0A0A0LJ84</accession>
<dbReference type="AlphaFoldDB" id="A0A0A0LJ84"/>
<dbReference type="PANTHER" id="PTHR33592">
    <property type="entry name" value="TRANSMEMBRANE PROTEIN"/>
    <property type="match status" value="1"/>
</dbReference>
<proteinExistence type="predicted"/>
<gene>
    <name evidence="2" type="ORF">Csa_2G010180</name>
</gene>
<sequence length="111" mass="11715">MAFSLMKTVAFLFIFLSIVDMSAARVLNGERWLPGSMVPFAMLRGPVPSSSRNPCSFIPGFSRGRCTLSEVDEGDASVRGGSSAFPGLNADGFAAASVVNQTQKQDSSMSS</sequence>
<reference evidence="2 3" key="3">
    <citation type="journal article" date="2010" name="BMC Genomics">
        <title>Transcriptome sequencing and comparative analysis of cucumber flowers with different sex types.</title>
        <authorList>
            <person name="Guo S."/>
            <person name="Zheng Y."/>
            <person name="Joung J.G."/>
            <person name="Liu S."/>
            <person name="Zhang Z."/>
            <person name="Crasta O.R."/>
            <person name="Sobral B.W."/>
            <person name="Xu Y."/>
            <person name="Huang S."/>
            <person name="Fei Z."/>
        </authorList>
    </citation>
    <scope>NUCLEOTIDE SEQUENCE [LARGE SCALE GENOMIC DNA]</scope>
    <source>
        <strain evidence="3">cv. 9930</strain>
    </source>
</reference>
<reference evidence="2 3" key="4">
    <citation type="journal article" date="2011" name="BMC Genomics">
        <title>RNA-Seq improves annotation of protein-coding genes in the cucumber genome.</title>
        <authorList>
            <person name="Li Z."/>
            <person name="Zhang Z."/>
            <person name="Yan P."/>
            <person name="Huang S."/>
            <person name="Fei Z."/>
            <person name="Lin K."/>
        </authorList>
    </citation>
    <scope>NUCLEOTIDE SEQUENCE [LARGE SCALE GENOMIC DNA]</scope>
    <source>
        <strain evidence="3">cv. 9930</strain>
    </source>
</reference>
<evidence type="ECO:0000313" key="3">
    <source>
        <dbReference type="Proteomes" id="UP000029981"/>
    </source>
</evidence>
<evidence type="ECO:0000313" key="2">
    <source>
        <dbReference type="EMBL" id="KGN60782.1"/>
    </source>
</evidence>
<keyword evidence="1" id="KW-0732">Signal</keyword>
<keyword evidence="3" id="KW-1185">Reference proteome</keyword>
<dbReference type="EMBL" id="CM002923">
    <property type="protein sequence ID" value="KGN60782.1"/>
    <property type="molecule type" value="Genomic_DNA"/>
</dbReference>
<dbReference type="Gramene" id="KGN60782">
    <property type="protein sequence ID" value="KGN60782"/>
    <property type="gene ID" value="Csa_2G010180"/>
</dbReference>
<dbReference type="Proteomes" id="UP000029981">
    <property type="component" value="Chromosome 2"/>
</dbReference>